<feature type="coiled-coil region" evidence="2">
    <location>
        <begin position="77"/>
        <end position="125"/>
    </location>
</feature>
<dbReference type="GO" id="GO:0005856">
    <property type="term" value="C:cytoskeleton"/>
    <property type="evidence" value="ECO:0007669"/>
    <property type="project" value="TreeGrafter"/>
</dbReference>
<evidence type="ECO:0000313" key="4">
    <source>
        <dbReference type="EMBL" id="GMI48171.1"/>
    </source>
</evidence>
<comment type="caution">
    <text evidence="4">The sequence shown here is derived from an EMBL/GenBank/DDBJ whole genome shotgun (WGS) entry which is preliminary data.</text>
</comment>
<evidence type="ECO:0000313" key="5">
    <source>
        <dbReference type="Proteomes" id="UP001165065"/>
    </source>
</evidence>
<evidence type="ECO:0000259" key="3">
    <source>
        <dbReference type="Pfam" id="PF21771"/>
    </source>
</evidence>
<feature type="domain" description="Cilia- and flagella-associated protein 58 central coiled coil" evidence="3">
    <location>
        <begin position="361"/>
        <end position="660"/>
    </location>
</feature>
<feature type="coiled-coil region" evidence="2">
    <location>
        <begin position="777"/>
        <end position="811"/>
    </location>
</feature>
<dbReference type="Proteomes" id="UP001165065">
    <property type="component" value="Unassembled WGS sequence"/>
</dbReference>
<name>A0A9W7GNU0_9STRA</name>
<organism evidence="4 5">
    <name type="scientific">Triparma columacea</name>
    <dbReference type="NCBI Taxonomy" id="722753"/>
    <lineage>
        <taxon>Eukaryota</taxon>
        <taxon>Sar</taxon>
        <taxon>Stramenopiles</taxon>
        <taxon>Ochrophyta</taxon>
        <taxon>Bolidophyceae</taxon>
        <taxon>Parmales</taxon>
        <taxon>Triparmaceae</taxon>
        <taxon>Triparma</taxon>
    </lineage>
</organism>
<accession>A0A9W7GNU0</accession>
<evidence type="ECO:0000256" key="2">
    <source>
        <dbReference type="SAM" id="Coils"/>
    </source>
</evidence>
<dbReference type="AlphaFoldDB" id="A0A9W7GNU0"/>
<dbReference type="EMBL" id="BRYA01000377">
    <property type="protein sequence ID" value="GMI48171.1"/>
    <property type="molecule type" value="Genomic_DNA"/>
</dbReference>
<dbReference type="OrthoDB" id="264785at2759"/>
<feature type="coiled-coil region" evidence="2">
    <location>
        <begin position="491"/>
        <end position="602"/>
    </location>
</feature>
<reference evidence="5" key="1">
    <citation type="journal article" date="2023" name="Commun. Biol.">
        <title>Genome analysis of Parmales, the sister group of diatoms, reveals the evolutionary specialization of diatoms from phago-mixotrophs to photoautotrophs.</title>
        <authorList>
            <person name="Ban H."/>
            <person name="Sato S."/>
            <person name="Yoshikawa S."/>
            <person name="Yamada K."/>
            <person name="Nakamura Y."/>
            <person name="Ichinomiya M."/>
            <person name="Sato N."/>
            <person name="Blanc-Mathieu R."/>
            <person name="Endo H."/>
            <person name="Kuwata A."/>
            <person name="Ogata H."/>
        </authorList>
    </citation>
    <scope>NUCLEOTIDE SEQUENCE [LARGE SCALE GENOMIC DNA]</scope>
</reference>
<sequence>MDDAIDVDSMPQEVQDQLVHIRKLGPMADGFISEVDELYKVLVWSNEQGMETERKIEEIYGEIHFSREQVVASNRVEEEATAAKKGLEASIEAARKKTEEYQLAEAAKKEEVKDLHNKIEQIKLEVAAGSGWTEEQITEKKTLIMNKENVYRNLDNVKSVLKATRAEIERVDSAKDVLTSENEADFTTISSLEEEADGKTVEAKAQKARKTELEGRLHELQDEVKKKRTVLISKEKELKGEKVDIIDIEKKLRDSKEQMEKYLREYDSLFRMTQKLTEDLEVQIHLNDTIDKENAERMAALEEKGKDFNGLVKESSKVQAAKKVTEGKIAELEVEKMGYEKERDELKLNIEKLVSSDIKSARKQGEVAQKGIDEKKGQKEILTKRIGAEEKVAALIYDLSKVNENTTRNLKNEMSGYMATVKAQREKIEQLVMERERHEQEVEAANSKHYTAIEELKLQEVQVSDLQRKIIDGGGRLKQQQNLYEAVRSDRNLYSKNLIESQEEITEMKRRFKVMNHQIEQLKDEITSKDHSLVKEHFNHHNVDKERELLKNELTKIRKQILSSEQIINNQKVEVQKLAQIIQEADEERGRQRKECDAVMSERDILGNQLIKRNAELTTLYEKVKVQRSVLHHGELQYQDRVGEINHLNKGLNKLKKEKAESVVESGNQFELKKACLALEKDLLTERTKIRALSEELDRPLNVHRWRHLESSDPTRFEMIRKIQSIQKRLIKKTEEVMEKDGLIKEKEKLYVELKNILGRQPGPEVEEQIMLYQSNLKEKHTQMKNMIGELEMYKQQVDAFRRELMGVQEDGRVLRKEWIRKTRKSMQ</sequence>
<feature type="coiled-coil region" evidence="2">
    <location>
        <begin position="322"/>
        <end position="356"/>
    </location>
</feature>
<proteinExistence type="predicted"/>
<dbReference type="PANTHER" id="PTHR32083">
    <property type="entry name" value="CILIA AND FLAGELLA-ASSOCIATED PROTEIN 58-RELATED"/>
    <property type="match status" value="1"/>
</dbReference>
<dbReference type="Pfam" id="PF21771">
    <property type="entry name" value="CFAP58_CC"/>
    <property type="match status" value="1"/>
</dbReference>
<feature type="coiled-coil region" evidence="2">
    <location>
        <begin position="421"/>
        <end position="448"/>
    </location>
</feature>
<keyword evidence="1 2" id="KW-0175">Coiled coil</keyword>
<protein>
    <recommendedName>
        <fullName evidence="3">Cilia- and flagella-associated protein 58 central coiled coil domain-containing protein</fullName>
    </recommendedName>
</protein>
<keyword evidence="5" id="KW-1185">Reference proteome</keyword>
<gene>
    <name evidence="4" type="ORF">TrCOL_g12616</name>
</gene>
<dbReference type="InterPro" id="IPR049270">
    <property type="entry name" value="CFAP58_CC"/>
</dbReference>
<dbReference type="PANTHER" id="PTHR32083:SF0">
    <property type="entry name" value="CILIA AND FLAGELLA-ASSOCIATED PROTEIN 58"/>
    <property type="match status" value="1"/>
</dbReference>
<feature type="coiled-coil region" evidence="2">
    <location>
        <begin position="189"/>
        <end position="272"/>
    </location>
</feature>
<evidence type="ECO:0000256" key="1">
    <source>
        <dbReference type="ARBA" id="ARBA00023054"/>
    </source>
</evidence>